<organism evidence="1 2">
    <name type="scientific">Hirsutella minnesotensis 3608</name>
    <dbReference type="NCBI Taxonomy" id="1043627"/>
    <lineage>
        <taxon>Eukaryota</taxon>
        <taxon>Fungi</taxon>
        <taxon>Dikarya</taxon>
        <taxon>Ascomycota</taxon>
        <taxon>Pezizomycotina</taxon>
        <taxon>Sordariomycetes</taxon>
        <taxon>Hypocreomycetidae</taxon>
        <taxon>Hypocreales</taxon>
        <taxon>Ophiocordycipitaceae</taxon>
        <taxon>Hirsutella</taxon>
    </lineage>
</organism>
<evidence type="ECO:0000313" key="1">
    <source>
        <dbReference type="EMBL" id="KJZ75909.1"/>
    </source>
</evidence>
<keyword evidence="2" id="KW-1185">Reference proteome</keyword>
<gene>
    <name evidence="1" type="ORF">HIM_04733</name>
</gene>
<accession>A0A0F8A5T9</accession>
<dbReference type="EMBL" id="KQ030514">
    <property type="protein sequence ID" value="KJZ75909.1"/>
    <property type="molecule type" value="Genomic_DNA"/>
</dbReference>
<dbReference type="AlphaFoldDB" id="A0A0F8A5T9"/>
<sequence length="115" mass="12814">MDYPKYSAEREISNFFAKASTCRQACDARAEELVGGQATPVDIQGNCSYTVYCGPCLEYVVQFRPRPLQLDMGTASLARQIYGSLAPTVTFEGQIGPELQDKEPLYVYVMDRSRA</sequence>
<proteinExistence type="predicted"/>
<protein>
    <submittedName>
        <fullName evidence="1">Uncharacterized protein</fullName>
    </submittedName>
</protein>
<reference evidence="1 2" key="1">
    <citation type="journal article" date="2014" name="Genome Biol. Evol.">
        <title>Comparative genomics and transcriptomics analyses reveal divergent lifestyle features of nematode endoparasitic fungus Hirsutella minnesotensis.</title>
        <authorList>
            <person name="Lai Y."/>
            <person name="Liu K."/>
            <person name="Zhang X."/>
            <person name="Zhang X."/>
            <person name="Li K."/>
            <person name="Wang N."/>
            <person name="Shu C."/>
            <person name="Wu Y."/>
            <person name="Wang C."/>
            <person name="Bushley K.E."/>
            <person name="Xiang M."/>
            <person name="Liu X."/>
        </authorList>
    </citation>
    <scope>NUCLEOTIDE SEQUENCE [LARGE SCALE GENOMIC DNA]</scope>
    <source>
        <strain evidence="1 2">3608</strain>
    </source>
</reference>
<dbReference type="Proteomes" id="UP000054481">
    <property type="component" value="Unassembled WGS sequence"/>
</dbReference>
<evidence type="ECO:0000313" key="2">
    <source>
        <dbReference type="Proteomes" id="UP000054481"/>
    </source>
</evidence>
<dbReference type="OrthoDB" id="4922793at2759"/>
<name>A0A0F8A5T9_9HYPO</name>